<dbReference type="RefSeq" id="WP_125578076.1">
    <property type="nucleotide sequence ID" value="NZ_JBHTOF010000011.1"/>
</dbReference>
<evidence type="ECO:0000256" key="4">
    <source>
        <dbReference type="ARBA" id="ARBA00023163"/>
    </source>
</evidence>
<dbReference type="PANTHER" id="PTHR30419">
    <property type="entry name" value="HTH-TYPE TRANSCRIPTIONAL REGULATOR YBHD"/>
    <property type="match status" value="1"/>
</dbReference>
<keyword evidence="3" id="KW-0238">DNA-binding</keyword>
<evidence type="ECO:0000259" key="5">
    <source>
        <dbReference type="PROSITE" id="PS50931"/>
    </source>
</evidence>
<evidence type="ECO:0000313" key="7">
    <source>
        <dbReference type="Proteomes" id="UP001597244"/>
    </source>
</evidence>
<comment type="similarity">
    <text evidence="1">Belongs to the LysR transcriptional regulatory family.</text>
</comment>
<organism evidence="6 7">
    <name type="scientific">Lapidilactobacillus mulanensis</name>
    <dbReference type="NCBI Taxonomy" id="2485999"/>
    <lineage>
        <taxon>Bacteria</taxon>
        <taxon>Bacillati</taxon>
        <taxon>Bacillota</taxon>
        <taxon>Bacilli</taxon>
        <taxon>Lactobacillales</taxon>
        <taxon>Lactobacillaceae</taxon>
        <taxon>Lapidilactobacillus</taxon>
    </lineage>
</organism>
<dbReference type="EMBL" id="JBHTOF010000011">
    <property type="protein sequence ID" value="MFD1464582.1"/>
    <property type="molecule type" value="Genomic_DNA"/>
</dbReference>
<dbReference type="InterPro" id="IPR036390">
    <property type="entry name" value="WH_DNA-bd_sf"/>
</dbReference>
<dbReference type="Pfam" id="PF03466">
    <property type="entry name" value="LysR_substrate"/>
    <property type="match status" value="1"/>
</dbReference>
<comment type="caution">
    <text evidence="6">The sequence shown here is derived from an EMBL/GenBank/DDBJ whole genome shotgun (WGS) entry which is preliminary data.</text>
</comment>
<feature type="domain" description="HTH lysR-type" evidence="5">
    <location>
        <begin position="1"/>
        <end position="59"/>
    </location>
</feature>
<keyword evidence="2" id="KW-0805">Transcription regulation</keyword>
<keyword evidence="7" id="KW-1185">Reference proteome</keyword>
<dbReference type="Gene3D" id="3.40.190.290">
    <property type="match status" value="1"/>
</dbReference>
<evidence type="ECO:0000256" key="1">
    <source>
        <dbReference type="ARBA" id="ARBA00009437"/>
    </source>
</evidence>
<dbReference type="Gene3D" id="1.10.10.10">
    <property type="entry name" value="Winged helix-like DNA-binding domain superfamily/Winged helix DNA-binding domain"/>
    <property type="match status" value="1"/>
</dbReference>
<dbReference type="InterPro" id="IPR005119">
    <property type="entry name" value="LysR_subst-bd"/>
</dbReference>
<dbReference type="Proteomes" id="UP001597244">
    <property type="component" value="Unassembled WGS sequence"/>
</dbReference>
<keyword evidence="4" id="KW-0804">Transcription</keyword>
<sequence>MKLQDLFYFDKLVELKSYSGVAKHFDVSQPTISYAIKRLEEEFDVALVNRDVYQQISITPAGQQFDRHIKIVINELNIAQMDLAASQEKVINFGLPPIIANYFFLQFVDQLVKADLLNNLKTTEGGSKALLPELENGHLDMALLGSLAPLQSEKLQATILARHHFKIITAENSPLATKKTANFRDLKNEPFIILTDGFIHRQIFDLLSAANQVFPLIIYQATDVELLKRLVGQGMGVGILTETAILPTDHLHVIDLIDDNLPDFIISLVYRNSTLLTPHQQQLISILRGN</sequence>
<evidence type="ECO:0000256" key="3">
    <source>
        <dbReference type="ARBA" id="ARBA00023125"/>
    </source>
</evidence>
<evidence type="ECO:0000313" key="6">
    <source>
        <dbReference type="EMBL" id="MFD1464582.1"/>
    </source>
</evidence>
<dbReference type="InterPro" id="IPR036388">
    <property type="entry name" value="WH-like_DNA-bd_sf"/>
</dbReference>
<proteinExistence type="inferred from homology"/>
<dbReference type="PROSITE" id="PS50931">
    <property type="entry name" value="HTH_LYSR"/>
    <property type="match status" value="1"/>
</dbReference>
<name>A0ABW4DIT1_9LACO</name>
<dbReference type="SUPFAM" id="SSF53850">
    <property type="entry name" value="Periplasmic binding protein-like II"/>
    <property type="match status" value="1"/>
</dbReference>
<evidence type="ECO:0000256" key="2">
    <source>
        <dbReference type="ARBA" id="ARBA00023015"/>
    </source>
</evidence>
<dbReference type="Pfam" id="PF00126">
    <property type="entry name" value="HTH_1"/>
    <property type="match status" value="1"/>
</dbReference>
<reference evidence="7" key="1">
    <citation type="journal article" date="2019" name="Int. J. Syst. Evol. Microbiol.">
        <title>The Global Catalogue of Microorganisms (GCM) 10K type strain sequencing project: providing services to taxonomists for standard genome sequencing and annotation.</title>
        <authorList>
            <consortium name="The Broad Institute Genomics Platform"/>
            <consortium name="The Broad Institute Genome Sequencing Center for Infectious Disease"/>
            <person name="Wu L."/>
            <person name="Ma J."/>
        </authorList>
    </citation>
    <scope>NUCLEOTIDE SEQUENCE [LARGE SCALE GENOMIC DNA]</scope>
    <source>
        <strain evidence="7">CCM 8951</strain>
    </source>
</reference>
<protein>
    <submittedName>
        <fullName evidence="6">LysR family transcriptional regulator</fullName>
    </submittedName>
</protein>
<dbReference type="SUPFAM" id="SSF46785">
    <property type="entry name" value="Winged helix' DNA-binding domain"/>
    <property type="match status" value="1"/>
</dbReference>
<dbReference type="InterPro" id="IPR000847">
    <property type="entry name" value="LysR_HTH_N"/>
</dbReference>
<accession>A0ABW4DIT1</accession>
<gene>
    <name evidence="6" type="ORF">ACFQ4L_00555</name>
</gene>
<dbReference type="InterPro" id="IPR050950">
    <property type="entry name" value="HTH-type_LysR_regulators"/>
</dbReference>